<protein>
    <recommendedName>
        <fullName evidence="3">DUF3987 domain-containing protein</fullName>
    </recommendedName>
</protein>
<dbReference type="Proteomes" id="UP000009154">
    <property type="component" value="Chromosome"/>
</dbReference>
<keyword evidence="2" id="KW-1185">Reference proteome</keyword>
<dbReference type="STRING" id="1112204.GPOL_c31920"/>
<dbReference type="GeneID" id="90160221"/>
<dbReference type="InterPro" id="IPR025048">
    <property type="entry name" value="DUF3987"/>
</dbReference>
<organism evidence="1 2">
    <name type="scientific">Gordonia polyisoprenivorans (strain DSM 44266 / VH2)</name>
    <dbReference type="NCBI Taxonomy" id="1112204"/>
    <lineage>
        <taxon>Bacteria</taxon>
        <taxon>Bacillati</taxon>
        <taxon>Actinomycetota</taxon>
        <taxon>Actinomycetes</taxon>
        <taxon>Mycobacteriales</taxon>
        <taxon>Gordoniaceae</taxon>
        <taxon>Gordonia</taxon>
    </lineage>
</organism>
<gene>
    <name evidence="1" type="ordered locus">GPOL_c31920</name>
</gene>
<evidence type="ECO:0000313" key="1">
    <source>
        <dbReference type="EMBL" id="AFA74207.1"/>
    </source>
</evidence>
<sequence length="610" mass="65655">MTCPDSTAKNGPIAEGAEWWHARQFAAETKNEPEWPVFDGMSAVARRELCDAMKALTGDDLDPSVTYDELVVVPAAFASRYADKVLTRAEIAAFAAAHRLDDPHEIAVRLADEGSLRAETERARIRALFSSEPLSLGISGVPPFPIEALPSVLGEMVVALADELDVDPALCAPMALGAISGALCGRVNVQVNDGSWNETGVAHIVIVGRSGDFKSPAMRQMVTDPLHAAESELVARWNDAPLVILDADTEDDADDGEDTDTDGIAVVGDSSPAGPCPRLIASDITPESLVAVMADQGERMMIADAEGEIFGILRGRYSNDPALGVFLRAHTGETFTVDRKGSGSTRLVAPALTVCVATQTSAAEKALRDERFIDKGLVARLEFAYPESVKSRYRRGVQSDGSPVPVRVRAAYTDRIGELVLELWDSARKAVPLDDAAQLHMRRVVANLRKRQFDPDGDLGGTPELETWAAKSAGRVARRALHLHMAEHGPKGVDLLIEAASIDRAAAIEEWYIANMKAALGLASTDSADRRQPDVKVEDAKAMVAWLVRARDAAPFEPVLISKLTATVTPKHLRHKALRDAVIDVLVNLHYVVRTKVGKADALYVNPDAG</sequence>
<dbReference type="HOGENOM" id="CLU_447436_0_0_11"/>
<accession>H6MX89</accession>
<dbReference type="RefSeq" id="WP_014360672.1">
    <property type="nucleotide sequence ID" value="NC_016906.1"/>
</dbReference>
<dbReference type="EMBL" id="CP003119">
    <property type="protein sequence ID" value="AFA74207.1"/>
    <property type="molecule type" value="Genomic_DNA"/>
</dbReference>
<dbReference type="KEGG" id="gpo:GPOL_c31920"/>
<dbReference type="Pfam" id="PF13148">
    <property type="entry name" value="DUF3987"/>
    <property type="match status" value="1"/>
</dbReference>
<proteinExistence type="predicted"/>
<name>H6MX89_GORPV</name>
<evidence type="ECO:0000313" key="2">
    <source>
        <dbReference type="Proteomes" id="UP000009154"/>
    </source>
</evidence>
<dbReference type="eggNOG" id="COG0305">
    <property type="taxonomic scope" value="Bacteria"/>
</dbReference>
<reference evidence="1 2" key="1">
    <citation type="journal article" date="2012" name="Appl. Environ. Microbiol.">
        <title>Involvement of two latex-clearing proteins during rubber degradation and insights into the subsequent degradation pathway revealed by the genome sequence of Gordonia polyisoprenivorans strain VH2.</title>
        <authorList>
            <person name="Hiessl S."/>
            <person name="Schuldes J."/>
            <person name="Thurmer A."/>
            <person name="Halbsguth T."/>
            <person name="Broker D."/>
            <person name="Angelov A."/>
            <person name="Liebl W."/>
            <person name="Daniel R."/>
            <person name="Steinbuchel A."/>
        </authorList>
    </citation>
    <scope>NUCLEOTIDE SEQUENCE [LARGE SCALE GENOMIC DNA]</scope>
    <source>
        <strain evidence="2">DSM 44266 / VH2</strain>
    </source>
</reference>
<dbReference type="AlphaFoldDB" id="H6MX89"/>
<evidence type="ECO:0008006" key="3">
    <source>
        <dbReference type="Google" id="ProtNLM"/>
    </source>
</evidence>